<dbReference type="PANTHER" id="PTHR30026">
    <property type="entry name" value="OUTER MEMBRANE PROTEIN TOLC"/>
    <property type="match status" value="1"/>
</dbReference>
<dbReference type="GO" id="GO:1990281">
    <property type="term" value="C:efflux pump complex"/>
    <property type="evidence" value="ECO:0007669"/>
    <property type="project" value="TreeGrafter"/>
</dbReference>
<dbReference type="InterPro" id="IPR003423">
    <property type="entry name" value="OMP_efflux"/>
</dbReference>
<keyword evidence="5" id="KW-0812">Transmembrane</keyword>
<dbReference type="InterPro" id="IPR051906">
    <property type="entry name" value="TolC-like"/>
</dbReference>
<comment type="caution">
    <text evidence="9">The sequence shown here is derived from an EMBL/GenBank/DDBJ whole genome shotgun (WGS) entry which is preliminary data.</text>
</comment>
<feature type="signal peptide" evidence="8">
    <location>
        <begin position="1"/>
        <end position="21"/>
    </location>
</feature>
<gene>
    <name evidence="9" type="ORF">IAC56_01115</name>
</gene>
<reference evidence="9" key="1">
    <citation type="submission" date="2020-10" db="EMBL/GenBank/DDBJ databases">
        <authorList>
            <person name="Gilroy R."/>
        </authorList>
    </citation>
    <scope>NUCLEOTIDE SEQUENCE</scope>
    <source>
        <strain evidence="9">7463</strain>
    </source>
</reference>
<organism evidence="9 10">
    <name type="scientific">Candidatus Aphodousia faecigallinarum</name>
    <dbReference type="NCBI Taxonomy" id="2840677"/>
    <lineage>
        <taxon>Bacteria</taxon>
        <taxon>Pseudomonadati</taxon>
        <taxon>Pseudomonadota</taxon>
        <taxon>Betaproteobacteria</taxon>
        <taxon>Burkholderiales</taxon>
        <taxon>Sutterellaceae</taxon>
        <taxon>Sutterellaceae incertae sedis</taxon>
        <taxon>Candidatus Aphodousia</taxon>
    </lineage>
</organism>
<evidence type="ECO:0000256" key="7">
    <source>
        <dbReference type="ARBA" id="ARBA00023237"/>
    </source>
</evidence>
<evidence type="ECO:0000313" key="9">
    <source>
        <dbReference type="EMBL" id="HIU36871.1"/>
    </source>
</evidence>
<dbReference type="GO" id="GO:0009279">
    <property type="term" value="C:cell outer membrane"/>
    <property type="evidence" value="ECO:0007669"/>
    <property type="project" value="UniProtKB-SubCell"/>
</dbReference>
<evidence type="ECO:0000256" key="1">
    <source>
        <dbReference type="ARBA" id="ARBA00004442"/>
    </source>
</evidence>
<dbReference type="AlphaFoldDB" id="A0A9D1IHK6"/>
<accession>A0A9D1IHK6</accession>
<evidence type="ECO:0000256" key="4">
    <source>
        <dbReference type="ARBA" id="ARBA00022452"/>
    </source>
</evidence>
<sequence length="466" mass="51707">MNKIFLTIAISALITSASAYAGGMSFGHARELMQQRADMLKISQAEIEHKQQQVKESSSLSGPKISLNAQQVEGRKDIHMAFDNPLASAGGYLGQIPQLAPLAGVLGQNKFKIDMEEDISGPRASVDLFWPIYTGGAISAQQSASEAALRQARAGHDQTRDELDTLLVQKYFGVQLARSVEKLRNDLFKQSERDLNRAKRFEKAGMIAKIERMSAQVNRDAAQREWIGAQTDRKVAEAELADLLREKTVGILDTPMFITSDLKTLTYWQDLAVANNPTLKALEAQHEQARMGVKAAKGSFHPQIYLFGHYNMIKHYLTLPEPDWIAGIGVSFTLWDNRDRSARVGGAQALVNKAQAAQSQARNEINKVVEVAWLKSSQALEQYRLTTSSIELAQENVRLRERSFKEGLSTVDDVNDARNKLIGAQVAQRVAAYRFVLAYSLLHAASGTMMDFMDTFGHPNITVVEQ</sequence>
<dbReference type="Gene3D" id="1.20.1600.10">
    <property type="entry name" value="Outer membrane efflux proteins (OEP)"/>
    <property type="match status" value="1"/>
</dbReference>
<keyword evidence="3" id="KW-0813">Transport</keyword>
<proteinExistence type="inferred from homology"/>
<dbReference type="GO" id="GO:0015288">
    <property type="term" value="F:porin activity"/>
    <property type="evidence" value="ECO:0007669"/>
    <property type="project" value="TreeGrafter"/>
</dbReference>
<evidence type="ECO:0000256" key="3">
    <source>
        <dbReference type="ARBA" id="ARBA00022448"/>
    </source>
</evidence>
<dbReference type="EMBL" id="DVMY01000024">
    <property type="protein sequence ID" value="HIU36871.1"/>
    <property type="molecule type" value="Genomic_DNA"/>
</dbReference>
<comment type="subcellular location">
    <subcellularLocation>
        <location evidence="1">Cell outer membrane</location>
    </subcellularLocation>
</comment>
<evidence type="ECO:0000313" key="10">
    <source>
        <dbReference type="Proteomes" id="UP000824083"/>
    </source>
</evidence>
<dbReference type="GO" id="GO:0015562">
    <property type="term" value="F:efflux transmembrane transporter activity"/>
    <property type="evidence" value="ECO:0007669"/>
    <property type="project" value="InterPro"/>
</dbReference>
<dbReference type="SUPFAM" id="SSF56954">
    <property type="entry name" value="Outer membrane efflux proteins (OEP)"/>
    <property type="match status" value="1"/>
</dbReference>
<feature type="chain" id="PRO_5038888061" evidence="8">
    <location>
        <begin position="22"/>
        <end position="466"/>
    </location>
</feature>
<dbReference type="Pfam" id="PF02321">
    <property type="entry name" value="OEP"/>
    <property type="match status" value="2"/>
</dbReference>
<keyword evidence="6" id="KW-0472">Membrane</keyword>
<comment type="similarity">
    <text evidence="2">Belongs to the outer membrane factor (OMF) (TC 1.B.17) family.</text>
</comment>
<protein>
    <submittedName>
        <fullName evidence="9">TolC family protein</fullName>
    </submittedName>
</protein>
<evidence type="ECO:0000256" key="6">
    <source>
        <dbReference type="ARBA" id="ARBA00023136"/>
    </source>
</evidence>
<keyword evidence="4" id="KW-1134">Transmembrane beta strand</keyword>
<name>A0A9D1IHK6_9BURK</name>
<dbReference type="PANTHER" id="PTHR30026:SF5">
    <property type="entry name" value="ABC-TYPE EFFLUX SYSTEM SECRETIN COMPONENT"/>
    <property type="match status" value="1"/>
</dbReference>
<reference evidence="9" key="2">
    <citation type="journal article" date="2021" name="PeerJ">
        <title>Extensive microbial diversity within the chicken gut microbiome revealed by metagenomics and culture.</title>
        <authorList>
            <person name="Gilroy R."/>
            <person name="Ravi A."/>
            <person name="Getino M."/>
            <person name="Pursley I."/>
            <person name="Horton D.L."/>
            <person name="Alikhan N.F."/>
            <person name="Baker D."/>
            <person name="Gharbi K."/>
            <person name="Hall N."/>
            <person name="Watson M."/>
            <person name="Adriaenssens E.M."/>
            <person name="Foster-Nyarko E."/>
            <person name="Jarju S."/>
            <person name="Secka A."/>
            <person name="Antonio M."/>
            <person name="Oren A."/>
            <person name="Chaudhuri R.R."/>
            <person name="La Ragione R."/>
            <person name="Hildebrand F."/>
            <person name="Pallen M.J."/>
        </authorList>
    </citation>
    <scope>NUCLEOTIDE SEQUENCE</scope>
    <source>
        <strain evidence="9">7463</strain>
    </source>
</reference>
<dbReference type="Proteomes" id="UP000824083">
    <property type="component" value="Unassembled WGS sequence"/>
</dbReference>
<keyword evidence="7" id="KW-0998">Cell outer membrane</keyword>
<evidence type="ECO:0000256" key="5">
    <source>
        <dbReference type="ARBA" id="ARBA00022692"/>
    </source>
</evidence>
<keyword evidence="8" id="KW-0732">Signal</keyword>
<evidence type="ECO:0000256" key="8">
    <source>
        <dbReference type="SAM" id="SignalP"/>
    </source>
</evidence>
<evidence type="ECO:0000256" key="2">
    <source>
        <dbReference type="ARBA" id="ARBA00007613"/>
    </source>
</evidence>